<feature type="region of interest" description="Disordered" evidence="1">
    <location>
        <begin position="60"/>
        <end position="105"/>
    </location>
</feature>
<keyword evidence="3" id="KW-1185">Reference proteome</keyword>
<comment type="caution">
    <text evidence="2">The sequence shown here is derived from an EMBL/GenBank/DDBJ whole genome shotgun (WGS) entry which is preliminary data.</text>
</comment>
<evidence type="ECO:0000256" key="1">
    <source>
        <dbReference type="SAM" id="MobiDB-lite"/>
    </source>
</evidence>
<evidence type="ECO:0000313" key="3">
    <source>
        <dbReference type="Proteomes" id="UP000657918"/>
    </source>
</evidence>
<gene>
    <name evidence="2" type="ORF">SADUNF_Sadunf02G0016800</name>
</gene>
<accession>A0A835TI39</accession>
<dbReference type="OrthoDB" id="1595674at2759"/>
<dbReference type="PANTHER" id="PTHR47292">
    <property type="entry name" value="TRANSCRIPTION ELONGATION FACTOR (TFIIS) FAMILY PROTEIN-RELATED"/>
    <property type="match status" value="1"/>
</dbReference>
<proteinExistence type="predicted"/>
<dbReference type="AlphaFoldDB" id="A0A835TI39"/>
<name>A0A835TI39_9ROSI</name>
<dbReference type="EMBL" id="JADGMS010000002">
    <property type="protein sequence ID" value="KAF9686703.1"/>
    <property type="molecule type" value="Genomic_DNA"/>
</dbReference>
<protein>
    <submittedName>
        <fullName evidence="2">Uncharacterized protein</fullName>
    </submittedName>
</protein>
<sequence>MHDLESSKVTQVAQEPEVNTEKVRCDFDLHEEVCSDDIVLPKKNTFSAPISIVSASRPAAPSHFEGTLGWRGPTATNAFRPASPRKTSNGDKSVEFGGGSKVQNKGRVEGLEMVSSLKKLLTISQTFKRCGMVEINASYETLRA</sequence>
<dbReference type="Proteomes" id="UP000657918">
    <property type="component" value="Unassembled WGS sequence"/>
</dbReference>
<evidence type="ECO:0000313" key="2">
    <source>
        <dbReference type="EMBL" id="KAF9686703.1"/>
    </source>
</evidence>
<reference evidence="2 3" key="1">
    <citation type="submission" date="2020-10" db="EMBL/GenBank/DDBJ databases">
        <title>Plant Genome Project.</title>
        <authorList>
            <person name="Zhang R.-G."/>
        </authorList>
    </citation>
    <scope>NUCLEOTIDE SEQUENCE [LARGE SCALE GENOMIC DNA]</scope>
    <source>
        <strain evidence="2">FAFU-HL-1</strain>
        <tissue evidence="2">Leaf</tissue>
    </source>
</reference>
<organism evidence="2 3">
    <name type="scientific">Salix dunnii</name>
    <dbReference type="NCBI Taxonomy" id="1413687"/>
    <lineage>
        <taxon>Eukaryota</taxon>
        <taxon>Viridiplantae</taxon>
        <taxon>Streptophyta</taxon>
        <taxon>Embryophyta</taxon>
        <taxon>Tracheophyta</taxon>
        <taxon>Spermatophyta</taxon>
        <taxon>Magnoliopsida</taxon>
        <taxon>eudicotyledons</taxon>
        <taxon>Gunneridae</taxon>
        <taxon>Pentapetalae</taxon>
        <taxon>rosids</taxon>
        <taxon>fabids</taxon>
        <taxon>Malpighiales</taxon>
        <taxon>Salicaceae</taxon>
        <taxon>Saliceae</taxon>
        <taxon>Salix</taxon>
    </lineage>
</organism>
<dbReference type="PANTHER" id="PTHR47292:SF1">
    <property type="entry name" value="TRANSCRIPTION ELONGATION FACTOR (TFIIS) FAMILY PROTEIN"/>
    <property type="match status" value="1"/>
</dbReference>